<proteinExistence type="predicted"/>
<reference evidence="10 11" key="1">
    <citation type="journal article" date="2019" name="Sci. Rep.">
        <title>Comparative genomics of chytrid fungi reveal insights into the obligate biotrophic and pathogenic lifestyle of Synchytrium endobioticum.</title>
        <authorList>
            <person name="van de Vossenberg B.T.L.H."/>
            <person name="Warris S."/>
            <person name="Nguyen H.D.T."/>
            <person name="van Gent-Pelzer M.P.E."/>
            <person name="Joly D.L."/>
            <person name="van de Geest H.C."/>
            <person name="Bonants P.J.M."/>
            <person name="Smith D.S."/>
            <person name="Levesque C.A."/>
            <person name="van der Lee T.A.J."/>
        </authorList>
    </citation>
    <scope>NUCLEOTIDE SEQUENCE [LARGE SCALE GENOMIC DNA]</scope>
    <source>
        <strain evidence="10 11">LEV6574</strain>
    </source>
</reference>
<dbReference type="GO" id="GO:0010628">
    <property type="term" value="P:positive regulation of gene expression"/>
    <property type="evidence" value="ECO:0007669"/>
    <property type="project" value="UniProtKB-ARBA"/>
</dbReference>
<dbReference type="Proteomes" id="UP000320475">
    <property type="component" value="Unassembled WGS sequence"/>
</dbReference>
<evidence type="ECO:0000256" key="3">
    <source>
        <dbReference type="ARBA" id="ARBA00022737"/>
    </source>
</evidence>
<dbReference type="GO" id="GO:0033698">
    <property type="term" value="C:Rpd3L complex"/>
    <property type="evidence" value="ECO:0007669"/>
    <property type="project" value="UniProtKB-ARBA"/>
</dbReference>
<organism evidence="10 11">
    <name type="scientific">Synchytrium endobioticum</name>
    <dbReference type="NCBI Taxonomy" id="286115"/>
    <lineage>
        <taxon>Eukaryota</taxon>
        <taxon>Fungi</taxon>
        <taxon>Fungi incertae sedis</taxon>
        <taxon>Chytridiomycota</taxon>
        <taxon>Chytridiomycota incertae sedis</taxon>
        <taxon>Chytridiomycetes</taxon>
        <taxon>Synchytriales</taxon>
        <taxon>Synchytriaceae</taxon>
        <taxon>Synchytrium</taxon>
    </lineage>
</organism>
<keyword evidence="6 7" id="KW-0539">Nucleus</keyword>
<feature type="compositionally biased region" description="Pro residues" evidence="8">
    <location>
        <begin position="25"/>
        <end position="41"/>
    </location>
</feature>
<keyword evidence="4" id="KW-0805">Transcription regulation</keyword>
<feature type="region of interest" description="Disordered" evidence="8">
    <location>
        <begin position="1206"/>
        <end position="1225"/>
    </location>
</feature>
<feature type="domain" description="Histone deacetylase interacting" evidence="9">
    <location>
        <begin position="479"/>
        <end position="579"/>
    </location>
</feature>
<dbReference type="InterPro" id="IPR013194">
    <property type="entry name" value="HDAC_interact_dom"/>
</dbReference>
<dbReference type="EMBL" id="QEAM01000115">
    <property type="protein sequence ID" value="TPX46087.1"/>
    <property type="molecule type" value="Genomic_DNA"/>
</dbReference>
<dbReference type="GO" id="GO:0000122">
    <property type="term" value="P:negative regulation of transcription by RNA polymerase II"/>
    <property type="evidence" value="ECO:0007669"/>
    <property type="project" value="TreeGrafter"/>
</dbReference>
<sequence>MQSALVQQDPASTTMISSAAAAAAAPPPPPSPQPNSGPPAGQPNGLMDALTYLDMVKHRFQEQPSVYNSFLDIMKDFKSHVIDTPGVIDRVATLFKGHAELITGFNTFLPQGYRIESTNDPLNPIMVWANGDRYTPMELRQQAPPLPPSTGPNPPRPPIQPSMPFYPASSVTSSYPPPPSSTGAYGAYPTMPHAATSAPSTSRGPPGGPRLSASSGGVQMVAAGGAGPQNRGPVEFDHAISYVNKIKNRFAHDADTYKQFLEVLQTYQKEQKPIQEVYAQVRVLFALAPDLLDEFKQFLPDHSQQNQGNRGMMNLTNTANGMGGGTAKQRNAGGPAAAAAAAATAAAKQKQNLKRPAPIHAQQLSYTPLPMTNAPSAPAKKKAKTGGRDKPNMMEEMEFFDKVKKHIGNRANYTEFLKILNLYSQEILDANTLVDKVKPFLDTQPELFEWFKRFVRLDENDGSAQYNMSSERRHIELRDLPKSGHSYRLLPPDFERPVASSIDDIGRETLNDHLVSVPQYDSERGFTAHRKTIYEEALYRVEEERYEFDLNIEANFHTIILLDGISKQLEQMSSDERAKFQLQPGLGGTSTTIYQRVIKKIWDTDRGKEMIDALHHNPAVALPVILKRLKQKDEEWKKAQRDWQKVWRELDNKNFYKSLDHRGLSFKTTDKKAITSRQFLTEIENEYKKRTDARPYQFEYTFPDHHLHKDIVRLIARLIARQARLSNLPEDEVASMRKFYRHLLPQFFLMDDLDIEEEYENDADSDTDDDEAGKRNGNGGGGSRDSPAPTSSLRKAVLTRRAPERKNDAMDVDSDNERVNDNGALGTENEADVTVPDVLHSSNRNTSHGAGKPVAKFMNGLEGPGSSVSEKLSHRRRSYPFYANDIFYTFFRLYQLIYSRLLKMKELSRELNTKPPRSEKLNTAAAELGLHPHPPETLPTDGDRFGDLMRLVLSMLAARIDQQDYEDRIRNVYQTSAYPMYTVDKLCLAIAKQIQQITCDSTCLELIKVYEKYAVLPALPPRQDIMYRLSAEQFCQEETSLFKLDYYPTESRLTIQLLGKEDMLGDDAVSPQERWSLYIDRFAQLGTSGESTVTRSEAFLRRNLPEHADNAHLSRQVDARAGLELKICVNSYRIHFMEGTEDYFRRRRPNDKKERDVLRDREASSKGIRSKIFKRWLENRQQDISHALPLEGRAAEYEHNITHMVDEGIEEGESEEGSEEPLSHG</sequence>
<dbReference type="Pfam" id="PF08295">
    <property type="entry name" value="Sin3_corepress"/>
    <property type="match status" value="1"/>
</dbReference>
<dbReference type="GO" id="GO:0003714">
    <property type="term" value="F:transcription corepressor activity"/>
    <property type="evidence" value="ECO:0007669"/>
    <property type="project" value="InterPro"/>
</dbReference>
<evidence type="ECO:0000256" key="8">
    <source>
        <dbReference type="SAM" id="MobiDB-lite"/>
    </source>
</evidence>
<dbReference type="VEuPathDB" id="FungiDB:SeMB42_g01212"/>
<dbReference type="PANTHER" id="PTHR12346">
    <property type="entry name" value="SIN3B-RELATED"/>
    <property type="match status" value="1"/>
</dbReference>
<dbReference type="PANTHER" id="PTHR12346:SF0">
    <property type="entry name" value="SIN3A, ISOFORM G"/>
    <property type="match status" value="1"/>
</dbReference>
<dbReference type="FunFam" id="1.20.1160.11:FF:000002">
    <property type="entry name" value="Paired amphipathic helix protein SIN3"/>
    <property type="match status" value="1"/>
</dbReference>
<dbReference type="Pfam" id="PF16879">
    <property type="entry name" value="Sin3a_C"/>
    <property type="match status" value="1"/>
</dbReference>
<dbReference type="PROSITE" id="PS51477">
    <property type="entry name" value="PAH"/>
    <property type="match status" value="3"/>
</dbReference>
<dbReference type="InterPro" id="IPR036600">
    <property type="entry name" value="PAH_sf"/>
</dbReference>
<name>A0A507D437_9FUNG</name>
<evidence type="ECO:0000256" key="4">
    <source>
        <dbReference type="ARBA" id="ARBA00023015"/>
    </source>
</evidence>
<protein>
    <recommendedName>
        <fullName evidence="9">Histone deacetylase interacting domain-containing protein</fullName>
    </recommendedName>
</protein>
<evidence type="ECO:0000256" key="6">
    <source>
        <dbReference type="ARBA" id="ARBA00023242"/>
    </source>
</evidence>
<dbReference type="InterPro" id="IPR031693">
    <property type="entry name" value="Sin3_C"/>
</dbReference>
<dbReference type="OrthoDB" id="10265969at2759"/>
<evidence type="ECO:0000259" key="9">
    <source>
        <dbReference type="SMART" id="SM00761"/>
    </source>
</evidence>
<keyword evidence="3" id="KW-0677">Repeat</keyword>
<dbReference type="Pfam" id="PF02671">
    <property type="entry name" value="PAH"/>
    <property type="match status" value="3"/>
</dbReference>
<gene>
    <name evidence="10" type="ORF">SeLEV6574_g03432</name>
</gene>
<feature type="compositionally biased region" description="Low complexity" evidence="8">
    <location>
        <begin position="194"/>
        <end position="223"/>
    </location>
</feature>
<comment type="caution">
    <text evidence="10">The sequence shown here is derived from an EMBL/GenBank/DDBJ whole genome shotgun (WGS) entry which is preliminary data.</text>
</comment>
<keyword evidence="5" id="KW-0804">Transcription</keyword>
<evidence type="ECO:0000256" key="5">
    <source>
        <dbReference type="ARBA" id="ARBA00023163"/>
    </source>
</evidence>
<dbReference type="FunFam" id="1.20.1160.11:FF:000001">
    <property type="entry name" value="Paired amphipathic helix protein Sin3"/>
    <property type="match status" value="1"/>
</dbReference>
<dbReference type="FunFam" id="1.20.1160.11:FF:000003">
    <property type="entry name" value="Paired amphipathic helix SIN3-like protein"/>
    <property type="match status" value="1"/>
</dbReference>
<feature type="compositionally biased region" description="Polar residues" evidence="8">
    <location>
        <begin position="1"/>
        <end position="16"/>
    </location>
</feature>
<keyword evidence="2" id="KW-0678">Repressor</keyword>
<dbReference type="SMART" id="SM00761">
    <property type="entry name" value="HDAC_interact"/>
    <property type="match status" value="1"/>
</dbReference>
<feature type="region of interest" description="Disordered" evidence="8">
    <location>
        <begin position="368"/>
        <end position="391"/>
    </location>
</feature>
<dbReference type="InterPro" id="IPR039774">
    <property type="entry name" value="Sin3-like"/>
</dbReference>
<evidence type="ECO:0000256" key="1">
    <source>
        <dbReference type="ARBA" id="ARBA00004123"/>
    </source>
</evidence>
<evidence type="ECO:0000256" key="2">
    <source>
        <dbReference type="ARBA" id="ARBA00022491"/>
    </source>
</evidence>
<feature type="compositionally biased region" description="Acidic residues" evidence="8">
    <location>
        <begin position="1207"/>
        <end position="1219"/>
    </location>
</feature>
<accession>A0A507D437</accession>
<comment type="subcellular location">
    <subcellularLocation>
        <location evidence="1 7">Nucleus</location>
    </subcellularLocation>
</comment>
<dbReference type="Gene3D" id="1.20.1160.11">
    <property type="entry name" value="Paired amphipathic helix"/>
    <property type="match status" value="3"/>
</dbReference>
<dbReference type="SUPFAM" id="SSF47762">
    <property type="entry name" value="PAH2 domain"/>
    <property type="match status" value="3"/>
</dbReference>
<dbReference type="InterPro" id="IPR003822">
    <property type="entry name" value="PAH"/>
</dbReference>
<evidence type="ECO:0000313" key="10">
    <source>
        <dbReference type="EMBL" id="TPX46087.1"/>
    </source>
</evidence>
<feature type="region of interest" description="Disordered" evidence="8">
    <location>
        <begin position="759"/>
        <end position="831"/>
    </location>
</feature>
<feature type="region of interest" description="Disordered" evidence="8">
    <location>
        <begin position="1"/>
        <end position="46"/>
    </location>
</feature>
<feature type="compositionally biased region" description="Basic and acidic residues" evidence="8">
    <location>
        <begin position="801"/>
        <end position="820"/>
    </location>
</feature>
<feature type="region of interest" description="Disordered" evidence="8">
    <location>
        <begin position="139"/>
        <end position="232"/>
    </location>
</feature>
<feature type="compositionally biased region" description="Acidic residues" evidence="8">
    <location>
        <begin position="759"/>
        <end position="771"/>
    </location>
</feature>
<evidence type="ECO:0000313" key="11">
    <source>
        <dbReference type="Proteomes" id="UP000320475"/>
    </source>
</evidence>
<feature type="compositionally biased region" description="Pro residues" evidence="8">
    <location>
        <begin position="144"/>
        <end position="161"/>
    </location>
</feature>
<dbReference type="AlphaFoldDB" id="A0A507D437"/>
<evidence type="ECO:0000256" key="7">
    <source>
        <dbReference type="PROSITE-ProRule" id="PRU00810"/>
    </source>
</evidence>